<reference evidence="6" key="1">
    <citation type="journal article" date="2020" name="Stud. Mycol.">
        <title>101 Dothideomycetes genomes: a test case for predicting lifestyles and emergence of pathogens.</title>
        <authorList>
            <person name="Haridas S."/>
            <person name="Albert R."/>
            <person name="Binder M."/>
            <person name="Bloem J."/>
            <person name="Labutti K."/>
            <person name="Salamov A."/>
            <person name="Andreopoulos B."/>
            <person name="Baker S."/>
            <person name="Barry K."/>
            <person name="Bills G."/>
            <person name="Bluhm B."/>
            <person name="Cannon C."/>
            <person name="Castanera R."/>
            <person name="Culley D."/>
            <person name="Daum C."/>
            <person name="Ezra D."/>
            <person name="Gonzalez J."/>
            <person name="Henrissat B."/>
            <person name="Kuo A."/>
            <person name="Liang C."/>
            <person name="Lipzen A."/>
            <person name="Lutzoni F."/>
            <person name="Magnuson J."/>
            <person name="Mondo S."/>
            <person name="Nolan M."/>
            <person name="Ohm R."/>
            <person name="Pangilinan J."/>
            <person name="Park H.-J."/>
            <person name="Ramirez L."/>
            <person name="Alfaro M."/>
            <person name="Sun H."/>
            <person name="Tritt A."/>
            <person name="Yoshinaga Y."/>
            <person name="Zwiers L.-H."/>
            <person name="Turgeon B."/>
            <person name="Goodwin S."/>
            <person name="Spatafora J."/>
            <person name="Crous P."/>
            <person name="Grigoriev I."/>
        </authorList>
    </citation>
    <scope>NUCLEOTIDE SEQUENCE</scope>
    <source>
        <strain evidence="6">CBS 175.79</strain>
    </source>
</reference>
<dbReference type="EMBL" id="ML978070">
    <property type="protein sequence ID" value="KAF2014214.1"/>
    <property type="molecule type" value="Genomic_DNA"/>
</dbReference>
<dbReference type="InterPro" id="IPR007568">
    <property type="entry name" value="RTA1"/>
</dbReference>
<organism evidence="6 7">
    <name type="scientific">Aaosphaeria arxii CBS 175.79</name>
    <dbReference type="NCBI Taxonomy" id="1450172"/>
    <lineage>
        <taxon>Eukaryota</taxon>
        <taxon>Fungi</taxon>
        <taxon>Dikarya</taxon>
        <taxon>Ascomycota</taxon>
        <taxon>Pezizomycotina</taxon>
        <taxon>Dothideomycetes</taxon>
        <taxon>Pleosporomycetidae</taxon>
        <taxon>Pleosporales</taxon>
        <taxon>Pleosporales incertae sedis</taxon>
        <taxon>Aaosphaeria</taxon>
    </lineage>
</organism>
<dbReference type="AlphaFoldDB" id="A0A6A5XPE0"/>
<dbReference type="Pfam" id="PF04479">
    <property type="entry name" value="RTA1"/>
    <property type="match status" value="1"/>
</dbReference>
<accession>A0A6A5XPE0</accession>
<feature type="transmembrane region" description="Helical" evidence="5">
    <location>
        <begin position="269"/>
        <end position="289"/>
    </location>
</feature>
<dbReference type="PANTHER" id="PTHR31465:SF1">
    <property type="entry name" value="PROTEIN RTA1-RELATED"/>
    <property type="match status" value="1"/>
</dbReference>
<feature type="transmembrane region" description="Helical" evidence="5">
    <location>
        <begin position="125"/>
        <end position="141"/>
    </location>
</feature>
<dbReference type="RefSeq" id="XP_033382553.1">
    <property type="nucleotide sequence ID" value="XM_033521944.1"/>
</dbReference>
<dbReference type="PANTHER" id="PTHR31465">
    <property type="entry name" value="PROTEIN RTA1-RELATED"/>
    <property type="match status" value="1"/>
</dbReference>
<feature type="transmembrane region" description="Helical" evidence="5">
    <location>
        <begin position="161"/>
        <end position="183"/>
    </location>
</feature>
<feature type="transmembrane region" description="Helical" evidence="5">
    <location>
        <begin position="52"/>
        <end position="72"/>
    </location>
</feature>
<gene>
    <name evidence="6" type="ORF">BU24DRAFT_211998</name>
</gene>
<feature type="transmembrane region" description="Helical" evidence="5">
    <location>
        <begin position="84"/>
        <end position="105"/>
    </location>
</feature>
<evidence type="ECO:0000256" key="4">
    <source>
        <dbReference type="ARBA" id="ARBA00023136"/>
    </source>
</evidence>
<keyword evidence="4 5" id="KW-0472">Membrane</keyword>
<evidence type="ECO:0000256" key="2">
    <source>
        <dbReference type="ARBA" id="ARBA00022692"/>
    </source>
</evidence>
<proteinExistence type="predicted"/>
<keyword evidence="2 5" id="KW-0812">Transmembrane</keyword>
<evidence type="ECO:0000313" key="7">
    <source>
        <dbReference type="Proteomes" id="UP000799778"/>
    </source>
</evidence>
<comment type="subcellular location">
    <subcellularLocation>
        <location evidence="1">Membrane</location>
        <topology evidence="1">Multi-pass membrane protein</topology>
    </subcellularLocation>
</comment>
<protein>
    <submittedName>
        <fullName evidence="6">RTA1-domain-containing protein</fullName>
    </submittedName>
</protein>
<evidence type="ECO:0000256" key="1">
    <source>
        <dbReference type="ARBA" id="ARBA00004141"/>
    </source>
</evidence>
<name>A0A6A5XPE0_9PLEO</name>
<evidence type="ECO:0000313" key="6">
    <source>
        <dbReference type="EMBL" id="KAF2014214.1"/>
    </source>
</evidence>
<feature type="transmembrane region" description="Helical" evidence="5">
    <location>
        <begin position="236"/>
        <end position="257"/>
    </location>
</feature>
<dbReference type="OrthoDB" id="3358017at2759"/>
<dbReference type="Proteomes" id="UP000799778">
    <property type="component" value="Unassembled WGS sequence"/>
</dbReference>
<dbReference type="GeneID" id="54279341"/>
<evidence type="ECO:0000256" key="3">
    <source>
        <dbReference type="ARBA" id="ARBA00022989"/>
    </source>
</evidence>
<evidence type="ECO:0000256" key="5">
    <source>
        <dbReference type="SAM" id="Phobius"/>
    </source>
</evidence>
<feature type="transmembrane region" description="Helical" evidence="5">
    <location>
        <begin position="20"/>
        <end position="40"/>
    </location>
</feature>
<keyword evidence="7" id="KW-1185">Reference proteome</keyword>
<keyword evidence="3 5" id="KW-1133">Transmembrane helix</keyword>
<sequence>MAEQYRPSLDDPNAWVPYRYVPSMPAAVVFVVLFAITTAFHTFQLVKKRTWYFIPLVLGGFCEVIGYVGRILGHKDMWALGPFIMQSILILIAPAFFAASIYIILGRVILMVDGERFSLIKQRRLTSIFVTGDVLSLFMQSGGGGIQGMKTASSMKMGEKIIIGGLVVQLLFFGFFIVVAALFQRRLTSNQPVKRHLTLKCWGRSKETGTQRLSGTPGFASNPVNPDDLPWKRHIYTLYGASTLILIRSIFRVVEYIQGNHGYLLRREYFLYIFDAVLMFIVMILFNWVHPSEVTDIYNKRLNNQSDVELQGARDEYLGHEFTVEQTKGGQS</sequence>
<dbReference type="GO" id="GO:0016020">
    <property type="term" value="C:membrane"/>
    <property type="evidence" value="ECO:0007669"/>
    <property type="project" value="UniProtKB-SubCell"/>
</dbReference>